<dbReference type="EMBL" id="GGMS01001465">
    <property type="protein sequence ID" value="MBY70668.1"/>
    <property type="molecule type" value="Transcribed_RNA"/>
</dbReference>
<name>A0A2S2PYR7_9HEMI</name>
<evidence type="ECO:0000256" key="1">
    <source>
        <dbReference type="SAM" id="MobiDB-lite"/>
    </source>
</evidence>
<evidence type="ECO:0000313" key="2">
    <source>
        <dbReference type="EMBL" id="MBY70668.1"/>
    </source>
</evidence>
<accession>A0A2S2PYR7</accession>
<dbReference type="AlphaFoldDB" id="A0A2S2PYR7"/>
<protein>
    <submittedName>
        <fullName evidence="2">Uncharacterized protein</fullName>
    </submittedName>
</protein>
<reference evidence="2" key="1">
    <citation type="submission" date="2018-04" db="EMBL/GenBank/DDBJ databases">
        <title>Transcriptome assembly of Sipha flava.</title>
        <authorList>
            <person name="Scully E.D."/>
            <person name="Geib S.M."/>
            <person name="Palmer N.A."/>
            <person name="Koch K."/>
            <person name="Bradshaw J."/>
            <person name="Heng-Moss T."/>
            <person name="Sarath G."/>
        </authorList>
    </citation>
    <scope>NUCLEOTIDE SEQUENCE</scope>
</reference>
<feature type="region of interest" description="Disordered" evidence="1">
    <location>
        <begin position="1"/>
        <end position="22"/>
    </location>
</feature>
<gene>
    <name evidence="2" type="ORF">g.202</name>
</gene>
<organism evidence="2">
    <name type="scientific">Sipha flava</name>
    <name type="common">yellow sugarcane aphid</name>
    <dbReference type="NCBI Taxonomy" id="143950"/>
    <lineage>
        <taxon>Eukaryota</taxon>
        <taxon>Metazoa</taxon>
        <taxon>Ecdysozoa</taxon>
        <taxon>Arthropoda</taxon>
        <taxon>Hexapoda</taxon>
        <taxon>Insecta</taxon>
        <taxon>Pterygota</taxon>
        <taxon>Neoptera</taxon>
        <taxon>Paraneoptera</taxon>
        <taxon>Hemiptera</taxon>
        <taxon>Sternorrhyncha</taxon>
        <taxon>Aphidomorpha</taxon>
        <taxon>Aphidoidea</taxon>
        <taxon>Aphididae</taxon>
        <taxon>Sipha</taxon>
    </lineage>
</organism>
<sequence length="109" mass="12556">MRGDVMRRISTKARPSDPPKTHDPYLTWWSSANPPPLVVPFSPFVLYDDINFNCFAIARREMMVLEYSGCNPRYVHRLLSEQMSVKSPCGKNENITTSWPTANVIRRPT</sequence>
<proteinExistence type="predicted"/>